<dbReference type="GO" id="GO:0042597">
    <property type="term" value="C:periplasmic space"/>
    <property type="evidence" value="ECO:0007669"/>
    <property type="project" value="InterPro"/>
</dbReference>
<name>A0A192A0X0_9RALS</name>
<evidence type="ECO:0000313" key="5">
    <source>
        <dbReference type="Proteomes" id="UP000078572"/>
    </source>
</evidence>
<evidence type="ECO:0000259" key="3">
    <source>
        <dbReference type="Pfam" id="PF05426"/>
    </source>
</evidence>
<dbReference type="Pfam" id="PF05426">
    <property type="entry name" value="Alginate_lyase"/>
    <property type="match status" value="1"/>
</dbReference>
<dbReference type="InterPro" id="IPR008929">
    <property type="entry name" value="Chondroitin_lyas"/>
</dbReference>
<dbReference type="OrthoDB" id="6972889at2"/>
<feature type="domain" description="Alginate lyase" evidence="3">
    <location>
        <begin position="35"/>
        <end position="257"/>
    </location>
</feature>
<evidence type="ECO:0000256" key="2">
    <source>
        <dbReference type="ARBA" id="ARBA00023239"/>
    </source>
</evidence>
<keyword evidence="2 4" id="KW-0456">Lyase</keyword>
<dbReference type="RefSeq" id="WP_064805594.1">
    <property type="nucleotide sequence ID" value="NZ_CP016022.1"/>
</dbReference>
<dbReference type="EMBL" id="CP016022">
    <property type="protein sequence ID" value="ANJ73983.1"/>
    <property type="molecule type" value="Genomic_DNA"/>
</dbReference>
<reference evidence="5" key="1">
    <citation type="submission" date="2016-06" db="EMBL/GenBank/DDBJ databases">
        <authorList>
            <person name="Xu Y."/>
            <person name="Nagy A."/>
            <person name="Yan X."/>
            <person name="Kim S.W."/>
            <person name="Haley B."/>
            <person name="Liu N.T."/>
            <person name="Nou X."/>
        </authorList>
    </citation>
    <scope>NUCLEOTIDE SEQUENCE [LARGE SCALE GENOMIC DNA]</scope>
    <source>
        <strain evidence="5">ATCC 49129</strain>
    </source>
</reference>
<gene>
    <name evidence="4" type="ORF">A9Y76_16670</name>
</gene>
<proteinExistence type="predicted"/>
<keyword evidence="1" id="KW-0732">Signal</keyword>
<dbReference type="Proteomes" id="UP000078572">
    <property type="component" value="Chromosome 1"/>
</dbReference>
<dbReference type="AlphaFoldDB" id="A0A192A0X0"/>
<protein>
    <submittedName>
        <fullName evidence="4">Poly(Beta-D-mannuronate) lyase</fullName>
    </submittedName>
</protein>
<dbReference type="InterPro" id="IPR008397">
    <property type="entry name" value="Alginate_lyase_dom"/>
</dbReference>
<dbReference type="GO" id="GO:0016829">
    <property type="term" value="F:lyase activity"/>
    <property type="evidence" value="ECO:0007669"/>
    <property type="project" value="UniProtKB-KW"/>
</dbReference>
<organism evidence="4 5">
    <name type="scientific">Ralstonia insidiosa</name>
    <dbReference type="NCBI Taxonomy" id="190721"/>
    <lineage>
        <taxon>Bacteria</taxon>
        <taxon>Pseudomonadati</taxon>
        <taxon>Pseudomonadota</taxon>
        <taxon>Betaproteobacteria</taxon>
        <taxon>Burkholderiales</taxon>
        <taxon>Burkholderiaceae</taxon>
        <taxon>Ralstonia</taxon>
    </lineage>
</organism>
<evidence type="ECO:0000313" key="4">
    <source>
        <dbReference type="EMBL" id="ANJ73983.1"/>
    </source>
</evidence>
<dbReference type="GeneID" id="61527658"/>
<sequence>MRRLQPLCHGITFAFTAAALLCAMPPTQAACVVPPAEHTIDPPGFYDDPAGYQQAVKPMRTYIDRLNKAAEAGDWACTIDLLEGWARAGALMGPITGYQGYYERSWAGTDFALVLLRAQKLGRLDAPRAATIDNWLTRIAIATRDAQEINSLHNNLTYWAGLNLVAIGTVARRGDLVDDGVARVREGIRDIGPHGELQRELKRGDRALHYHTFALLPLVFTAELVRPRNIDLYAENQHAIGRLADLVTRAVQDPDSFRAVSPIKQNLFPWTFQDELSWMEPYYASQHDSRLPALIAARRAFHEWRLGGNVTQAWGVTLP</sequence>
<dbReference type="Gene3D" id="1.50.10.100">
    <property type="entry name" value="Chondroitin AC/alginate lyase"/>
    <property type="match status" value="1"/>
</dbReference>
<dbReference type="SUPFAM" id="SSF48230">
    <property type="entry name" value="Chondroitin AC/alginate lyase"/>
    <property type="match status" value="1"/>
</dbReference>
<dbReference type="STRING" id="190721.ACS15_3521"/>
<evidence type="ECO:0000256" key="1">
    <source>
        <dbReference type="ARBA" id="ARBA00022729"/>
    </source>
</evidence>
<keyword evidence="5" id="KW-1185">Reference proteome</keyword>
<accession>A0A192A0X0</accession>